<comment type="caution">
    <text evidence="1">The sequence shown here is derived from an EMBL/GenBank/DDBJ whole genome shotgun (WGS) entry which is preliminary data.</text>
</comment>
<keyword evidence="2" id="KW-1185">Reference proteome</keyword>
<proteinExistence type="predicted"/>
<dbReference type="Proteomes" id="UP000315295">
    <property type="component" value="Unassembled WGS sequence"/>
</dbReference>
<organism evidence="1 2">
    <name type="scientific">Malus baccata</name>
    <name type="common">Siberian crab apple</name>
    <name type="synonym">Pyrus baccata</name>
    <dbReference type="NCBI Taxonomy" id="106549"/>
    <lineage>
        <taxon>Eukaryota</taxon>
        <taxon>Viridiplantae</taxon>
        <taxon>Streptophyta</taxon>
        <taxon>Embryophyta</taxon>
        <taxon>Tracheophyta</taxon>
        <taxon>Spermatophyta</taxon>
        <taxon>Magnoliopsida</taxon>
        <taxon>eudicotyledons</taxon>
        <taxon>Gunneridae</taxon>
        <taxon>Pentapetalae</taxon>
        <taxon>rosids</taxon>
        <taxon>fabids</taxon>
        <taxon>Rosales</taxon>
        <taxon>Rosaceae</taxon>
        <taxon>Amygdaloideae</taxon>
        <taxon>Maleae</taxon>
        <taxon>Malus</taxon>
    </lineage>
</organism>
<dbReference type="EMBL" id="VIEB01000427">
    <property type="protein sequence ID" value="TQD91228.1"/>
    <property type="molecule type" value="Genomic_DNA"/>
</dbReference>
<protein>
    <submittedName>
        <fullName evidence="1">Uncharacterized protein</fullName>
    </submittedName>
</protein>
<evidence type="ECO:0000313" key="1">
    <source>
        <dbReference type="EMBL" id="TQD91228.1"/>
    </source>
</evidence>
<reference evidence="1 2" key="1">
    <citation type="journal article" date="2019" name="G3 (Bethesda)">
        <title>Sequencing of a Wild Apple (Malus baccata) Genome Unravels the Differences Between Cultivated and Wild Apple Species Regarding Disease Resistance and Cold Tolerance.</title>
        <authorList>
            <person name="Chen X."/>
        </authorList>
    </citation>
    <scope>NUCLEOTIDE SEQUENCE [LARGE SCALE GENOMIC DNA]</scope>
    <source>
        <strain evidence="2">cv. Shandingzi</strain>
        <tissue evidence="1">Leaves</tissue>
    </source>
</reference>
<name>A0A540LXS8_MALBA</name>
<gene>
    <name evidence="1" type="ORF">C1H46_023154</name>
</gene>
<dbReference type="AlphaFoldDB" id="A0A540LXS8"/>
<evidence type="ECO:0000313" key="2">
    <source>
        <dbReference type="Proteomes" id="UP000315295"/>
    </source>
</evidence>
<accession>A0A540LXS8</accession>
<sequence>MSSIITEIAYLVGLKDSEFVVLCASDLKRSILRRIAIVSKTRTKNKLIVWKTKGLLQISVINLHRHYLIVVLVKYFPNESFKPRRLLAVKVPTNLKNRSMSSSISKFTNEK</sequence>